<dbReference type="InterPro" id="IPR011009">
    <property type="entry name" value="Kinase-like_dom_sf"/>
</dbReference>
<name>B8LX79_TALSN</name>
<dbReference type="GeneID" id="8103967"/>
<gene>
    <name evidence="2" type="ORF">TSTA_062170</name>
</gene>
<protein>
    <recommendedName>
        <fullName evidence="4">Protein kinase domain-containing protein</fullName>
    </recommendedName>
</protein>
<dbReference type="SUPFAM" id="SSF56112">
    <property type="entry name" value="Protein kinase-like (PK-like)"/>
    <property type="match status" value="1"/>
</dbReference>
<evidence type="ECO:0000313" key="3">
    <source>
        <dbReference type="Proteomes" id="UP000001745"/>
    </source>
</evidence>
<evidence type="ECO:0000313" key="2">
    <source>
        <dbReference type="EMBL" id="EED22729.1"/>
    </source>
</evidence>
<dbReference type="EMBL" id="EQ962652">
    <property type="protein sequence ID" value="EED22729.1"/>
    <property type="molecule type" value="Genomic_DNA"/>
</dbReference>
<dbReference type="HOGENOM" id="CLU_787954_0_0_1"/>
<reference evidence="3" key="1">
    <citation type="journal article" date="2015" name="Genome Announc.">
        <title>Genome sequence of the AIDS-associated pathogen Penicillium marneffei (ATCC18224) and its near taxonomic relative Talaromyces stipitatus (ATCC10500).</title>
        <authorList>
            <person name="Nierman W.C."/>
            <person name="Fedorova-Abrams N.D."/>
            <person name="Andrianopoulos A."/>
        </authorList>
    </citation>
    <scope>NUCLEOTIDE SEQUENCE [LARGE SCALE GENOMIC DNA]</scope>
    <source>
        <strain evidence="3">ATCC 10500 / CBS 375.48 / QM 6759 / NRRL 1006</strain>
    </source>
</reference>
<evidence type="ECO:0000256" key="1">
    <source>
        <dbReference type="SAM" id="MobiDB-lite"/>
    </source>
</evidence>
<keyword evidence="3" id="KW-1185">Reference proteome</keyword>
<sequence length="352" mass="40228">MSETRRRSRFQHLVFNNATDNTRDPGALVDEEAPKTTGKISLPQHGRLSSSGKPRRVVKTETTTPKKVSFTQPGILSSSGKPKGVFKTKTSKLTRTNTKHRIESPWDNYVFVDEIVKDDDTVIKVRKSVSGQMFAFRTFPNDEKFEVIEQQFKLLDHHNVLSAQEFFRHGQRAFIRSSVMDISFDRIVMCRQYPSSRVLASMIGQTMDGLHYLVSNGVICDSLTCSKLMANKDGCVKIVAFSDAKIQEDIRASTTNLIMRLTSVMVLLMQKFDNEAGETSIQDNARWSPQDEACRFLQDLHSTKDFHTIYRHRFIDPKERDGDGFKDLIVKASDTTLDLHVRLDQREEFQPI</sequence>
<feature type="compositionally biased region" description="Polar residues" evidence="1">
    <location>
        <begin position="69"/>
        <end position="80"/>
    </location>
</feature>
<dbReference type="PhylomeDB" id="B8LX79"/>
<feature type="region of interest" description="Disordered" evidence="1">
    <location>
        <begin position="35"/>
        <end position="83"/>
    </location>
</feature>
<dbReference type="InParanoid" id="B8LX79"/>
<dbReference type="RefSeq" id="XP_002340116.1">
    <property type="nucleotide sequence ID" value="XM_002340075.1"/>
</dbReference>
<proteinExistence type="predicted"/>
<accession>B8LX79</accession>
<organism evidence="2 3">
    <name type="scientific">Talaromyces stipitatus (strain ATCC 10500 / CBS 375.48 / QM 6759 / NRRL 1006)</name>
    <name type="common">Penicillium stipitatum</name>
    <dbReference type="NCBI Taxonomy" id="441959"/>
    <lineage>
        <taxon>Eukaryota</taxon>
        <taxon>Fungi</taxon>
        <taxon>Dikarya</taxon>
        <taxon>Ascomycota</taxon>
        <taxon>Pezizomycotina</taxon>
        <taxon>Eurotiomycetes</taxon>
        <taxon>Eurotiomycetidae</taxon>
        <taxon>Eurotiales</taxon>
        <taxon>Trichocomaceae</taxon>
        <taxon>Talaromyces</taxon>
        <taxon>Talaromyces sect. Talaromyces</taxon>
    </lineage>
</organism>
<dbReference type="OrthoDB" id="4226417at2759"/>
<dbReference type="Gene3D" id="1.10.510.10">
    <property type="entry name" value="Transferase(Phosphotransferase) domain 1"/>
    <property type="match status" value="1"/>
</dbReference>
<dbReference type="AlphaFoldDB" id="B8LX79"/>
<dbReference type="VEuPathDB" id="FungiDB:TSTA_062170"/>
<evidence type="ECO:0008006" key="4">
    <source>
        <dbReference type="Google" id="ProtNLM"/>
    </source>
</evidence>
<dbReference type="Proteomes" id="UP000001745">
    <property type="component" value="Unassembled WGS sequence"/>
</dbReference>